<sequence>MRKRRHKPTKDIATIKVIIVSMCILTAIYLGGSAYFAKHFYFGSQINGINVGGATVEDAKELLASKIPQYKLELELRDDKKEEIKGNSIELTYDPKDKIENLKSDQKAFFWPKSIFSKSHSTLNDIVTFNEDLLDKQLDNLSCVKENIIDPKNPSFEYTNNGYKVLPEVRGNKIKKEVLSDVVKNAVINGEAKINLEEMNCYENPKFTLDSKEVSETKDLLDKYSKLEITYDFQDSKEVLDGSTIHNWLYVNDNMEVMISEKNASQYIYSLASKYNTFSKTREFHTSLGETVNVDGGNYGWIIDKQAEVKSLIETIKKGESVTKEPAYSQTAISRGKNDIGDTYLEINFAKQHIWYYKEGQLIADGDVVTGNVSNNWGTPVGTYRLNYIERNATLKGENYSSPVNYWMPFNGNIGLHDATWRTEFGGQIYLANGSHGCINAPYELAQKIFENIKAGTPVVCY</sequence>
<evidence type="ECO:0000256" key="1">
    <source>
        <dbReference type="ARBA" id="ARBA00004752"/>
    </source>
</evidence>
<dbReference type="InterPro" id="IPR050979">
    <property type="entry name" value="LD-transpeptidase"/>
</dbReference>
<evidence type="ECO:0000256" key="4">
    <source>
        <dbReference type="ARBA" id="ARBA00022984"/>
    </source>
</evidence>
<evidence type="ECO:0000256" key="2">
    <source>
        <dbReference type="ARBA" id="ARBA00022679"/>
    </source>
</evidence>
<dbReference type="SUPFAM" id="SSF143985">
    <property type="entry name" value="L,D-transpeptidase pre-catalytic domain-like"/>
    <property type="match status" value="1"/>
</dbReference>
<dbReference type="GO" id="GO:0008360">
    <property type="term" value="P:regulation of cell shape"/>
    <property type="evidence" value="ECO:0007669"/>
    <property type="project" value="UniProtKB-UniRule"/>
</dbReference>
<evidence type="ECO:0000313" key="8">
    <source>
        <dbReference type="EMBL" id="NFA44589.1"/>
    </source>
</evidence>
<dbReference type="PROSITE" id="PS52029">
    <property type="entry name" value="LD_TPASE"/>
    <property type="match status" value="1"/>
</dbReference>
<protein>
    <submittedName>
        <fullName evidence="8">Peptidoglycan-binding protein</fullName>
    </submittedName>
</protein>
<dbReference type="Gene3D" id="3.10.20.800">
    <property type="match status" value="1"/>
</dbReference>
<evidence type="ECO:0000256" key="3">
    <source>
        <dbReference type="ARBA" id="ARBA00022960"/>
    </source>
</evidence>
<dbReference type="InterPro" id="IPR022029">
    <property type="entry name" value="YoaR-like_PG-bd"/>
</dbReference>
<proteinExistence type="predicted"/>
<reference evidence="8 9" key="1">
    <citation type="submission" date="2019-02" db="EMBL/GenBank/DDBJ databases">
        <title>Genome sequencing of Clostridium botulinum clinical isolates.</title>
        <authorList>
            <person name="Brunt J."/>
            <person name="Van Vliet A.H.M."/>
            <person name="Stringer S.C."/>
            <person name="Grant K.A."/>
            <person name="Carter A.C."/>
            <person name="Peck M.W."/>
        </authorList>
    </citation>
    <scope>NUCLEOTIDE SEQUENCE [LARGE SCALE GENOMIC DNA]</scope>
    <source>
        <strain evidence="8 9">H113700579</strain>
    </source>
</reference>
<dbReference type="GO" id="GO:0005576">
    <property type="term" value="C:extracellular region"/>
    <property type="evidence" value="ECO:0007669"/>
    <property type="project" value="TreeGrafter"/>
</dbReference>
<organism evidence="8 9">
    <name type="scientific">Clostridium botulinum</name>
    <dbReference type="NCBI Taxonomy" id="1491"/>
    <lineage>
        <taxon>Bacteria</taxon>
        <taxon>Bacillati</taxon>
        <taxon>Bacillota</taxon>
        <taxon>Clostridia</taxon>
        <taxon>Eubacteriales</taxon>
        <taxon>Clostridiaceae</taxon>
        <taxon>Clostridium</taxon>
    </lineage>
</organism>
<evidence type="ECO:0000256" key="5">
    <source>
        <dbReference type="ARBA" id="ARBA00023316"/>
    </source>
</evidence>
<evidence type="ECO:0000256" key="6">
    <source>
        <dbReference type="PROSITE-ProRule" id="PRU01373"/>
    </source>
</evidence>
<name>A0A6B4MHF3_CLOBO</name>
<keyword evidence="2" id="KW-0808">Transferase</keyword>
<dbReference type="Pfam" id="PF03734">
    <property type="entry name" value="YkuD"/>
    <property type="match status" value="1"/>
</dbReference>
<dbReference type="EMBL" id="SGKU01000110">
    <property type="protein sequence ID" value="NFA44589.1"/>
    <property type="molecule type" value="Genomic_DNA"/>
</dbReference>
<comment type="pathway">
    <text evidence="1 6">Cell wall biogenesis; peptidoglycan biosynthesis.</text>
</comment>
<dbReference type="CDD" id="cd16913">
    <property type="entry name" value="YkuD_like"/>
    <property type="match status" value="1"/>
</dbReference>
<dbReference type="InterPro" id="IPR038063">
    <property type="entry name" value="Transpep_catalytic_dom"/>
</dbReference>
<dbReference type="SUPFAM" id="SSF141523">
    <property type="entry name" value="L,D-transpeptidase catalytic domain-like"/>
    <property type="match status" value="1"/>
</dbReference>
<dbReference type="Gene3D" id="2.40.440.10">
    <property type="entry name" value="L,D-transpeptidase catalytic domain-like"/>
    <property type="match status" value="1"/>
</dbReference>
<accession>A0A6B4MHF3</accession>
<keyword evidence="5 6" id="KW-0961">Cell wall biogenesis/degradation</keyword>
<keyword evidence="3 6" id="KW-0133">Cell shape</keyword>
<evidence type="ECO:0000313" key="9">
    <source>
        <dbReference type="Proteomes" id="UP000472355"/>
    </source>
</evidence>
<dbReference type="AlphaFoldDB" id="A0A6B4MHF3"/>
<gene>
    <name evidence="8" type="ORF">EXM65_19065</name>
</gene>
<feature type="domain" description="L,D-TPase catalytic" evidence="7">
    <location>
        <begin position="343"/>
        <end position="462"/>
    </location>
</feature>
<dbReference type="PANTHER" id="PTHR30582">
    <property type="entry name" value="L,D-TRANSPEPTIDASE"/>
    <property type="match status" value="1"/>
</dbReference>
<dbReference type="Proteomes" id="UP000472355">
    <property type="component" value="Unassembled WGS sequence"/>
</dbReference>
<dbReference type="GO" id="GO:0018104">
    <property type="term" value="P:peptidoglycan-protein cross-linking"/>
    <property type="evidence" value="ECO:0007669"/>
    <property type="project" value="TreeGrafter"/>
</dbReference>
<dbReference type="GO" id="GO:0071555">
    <property type="term" value="P:cell wall organization"/>
    <property type="evidence" value="ECO:0007669"/>
    <property type="project" value="UniProtKB-UniRule"/>
</dbReference>
<dbReference type="Pfam" id="PF12229">
    <property type="entry name" value="PG_binding_4"/>
    <property type="match status" value="2"/>
</dbReference>
<dbReference type="InterPro" id="IPR038054">
    <property type="entry name" value="LD_TPept-like_central_sf"/>
</dbReference>
<dbReference type="UniPathway" id="UPA00219"/>
<dbReference type="GO" id="GO:0071972">
    <property type="term" value="F:peptidoglycan L,D-transpeptidase activity"/>
    <property type="evidence" value="ECO:0007669"/>
    <property type="project" value="TreeGrafter"/>
</dbReference>
<dbReference type="InterPro" id="IPR005490">
    <property type="entry name" value="LD_TPept_cat_dom"/>
</dbReference>
<dbReference type="GO" id="GO:0016740">
    <property type="term" value="F:transferase activity"/>
    <property type="evidence" value="ECO:0007669"/>
    <property type="project" value="UniProtKB-KW"/>
</dbReference>
<feature type="active site" description="Proton donor/acceptor" evidence="6">
    <location>
        <position position="417"/>
    </location>
</feature>
<feature type="active site" description="Nucleophile" evidence="6">
    <location>
        <position position="438"/>
    </location>
</feature>
<keyword evidence="4 6" id="KW-0573">Peptidoglycan synthesis</keyword>
<comment type="caution">
    <text evidence="8">The sequence shown here is derived from an EMBL/GenBank/DDBJ whole genome shotgun (WGS) entry which is preliminary data.</text>
</comment>
<evidence type="ECO:0000259" key="7">
    <source>
        <dbReference type="PROSITE" id="PS52029"/>
    </source>
</evidence>
<dbReference type="RefSeq" id="WP_012450380.1">
    <property type="nucleotide sequence ID" value="NZ_CP010520.1"/>
</dbReference>
<dbReference type="PANTHER" id="PTHR30582:SF33">
    <property type="entry name" value="EXPORTED PROTEIN"/>
    <property type="match status" value="1"/>
</dbReference>